<dbReference type="PANTHER" id="PTHR45436">
    <property type="entry name" value="SENSOR HISTIDINE KINASE YKOH"/>
    <property type="match status" value="1"/>
</dbReference>
<evidence type="ECO:0000256" key="5">
    <source>
        <dbReference type="ARBA" id="ARBA00022553"/>
    </source>
</evidence>
<evidence type="ECO:0000256" key="1">
    <source>
        <dbReference type="ARBA" id="ARBA00000085"/>
    </source>
</evidence>
<feature type="transmembrane region" description="Helical" evidence="14">
    <location>
        <begin position="159"/>
        <end position="179"/>
    </location>
</feature>
<dbReference type="GO" id="GO:0004673">
    <property type="term" value="F:protein histidine kinase activity"/>
    <property type="evidence" value="ECO:0007669"/>
    <property type="project" value="UniProtKB-EC"/>
</dbReference>
<dbReference type="RefSeq" id="WP_205892281.1">
    <property type="nucleotide sequence ID" value="NZ_JADEVO010000007.1"/>
</dbReference>
<evidence type="ECO:0000256" key="14">
    <source>
        <dbReference type="RuleBase" id="RU364088"/>
    </source>
</evidence>
<keyword evidence="12 14" id="KW-0902">Two-component regulatory system</keyword>
<keyword evidence="4 14" id="KW-0997">Cell inner membrane</keyword>
<dbReference type="Gene3D" id="6.10.340.10">
    <property type="match status" value="1"/>
</dbReference>
<dbReference type="SUPFAM" id="SSF55874">
    <property type="entry name" value="ATPase domain of HSP90 chaperone/DNA topoisomerase II/histidine kinase"/>
    <property type="match status" value="1"/>
</dbReference>
<keyword evidence="7 14" id="KW-0812">Transmembrane</keyword>
<evidence type="ECO:0000256" key="2">
    <source>
        <dbReference type="ARBA" id="ARBA00004533"/>
    </source>
</evidence>
<keyword evidence="3 14" id="KW-1003">Cell membrane</keyword>
<evidence type="ECO:0000256" key="11">
    <source>
        <dbReference type="ARBA" id="ARBA00022989"/>
    </source>
</evidence>
<keyword evidence="6 14" id="KW-0808">Transferase</keyword>
<evidence type="ECO:0000313" key="17">
    <source>
        <dbReference type="EMBL" id="MBN3965160.1"/>
    </source>
</evidence>
<dbReference type="Gene3D" id="1.10.287.130">
    <property type="match status" value="1"/>
</dbReference>
<evidence type="ECO:0000259" key="16">
    <source>
        <dbReference type="PROSITE" id="PS50885"/>
    </source>
</evidence>
<dbReference type="CDD" id="cd00075">
    <property type="entry name" value="HATPase"/>
    <property type="match status" value="1"/>
</dbReference>
<dbReference type="SMART" id="SM00387">
    <property type="entry name" value="HATPase_c"/>
    <property type="match status" value="1"/>
</dbReference>
<dbReference type="Pfam" id="PF02518">
    <property type="entry name" value="HATPase_c"/>
    <property type="match status" value="1"/>
</dbReference>
<dbReference type="Proteomes" id="UP000772591">
    <property type="component" value="Unassembled WGS sequence"/>
</dbReference>
<keyword evidence="9 14" id="KW-0418">Kinase</keyword>
<evidence type="ECO:0000256" key="9">
    <source>
        <dbReference type="ARBA" id="ARBA00022777"/>
    </source>
</evidence>
<dbReference type="InterPro" id="IPR036890">
    <property type="entry name" value="HATPase_C_sf"/>
</dbReference>
<dbReference type="PRINTS" id="PR00344">
    <property type="entry name" value="BCTRLSENSOR"/>
</dbReference>
<dbReference type="NCBIfam" id="TIGR01386">
    <property type="entry name" value="cztS_silS_copS"/>
    <property type="match status" value="1"/>
</dbReference>
<evidence type="ECO:0000256" key="10">
    <source>
        <dbReference type="ARBA" id="ARBA00022840"/>
    </source>
</evidence>
<dbReference type="InterPro" id="IPR003660">
    <property type="entry name" value="HAMP_dom"/>
</dbReference>
<keyword evidence="18" id="KW-1185">Reference proteome</keyword>
<dbReference type="EC" id="2.7.13.3" evidence="14"/>
<dbReference type="InterPro" id="IPR003594">
    <property type="entry name" value="HATPase_dom"/>
</dbReference>
<comment type="catalytic activity">
    <reaction evidence="1 14">
        <text>ATP + protein L-histidine = ADP + protein N-phospho-L-histidine.</text>
        <dbReference type="EC" id="2.7.13.3"/>
    </reaction>
</comment>
<evidence type="ECO:0000259" key="15">
    <source>
        <dbReference type="PROSITE" id="PS50109"/>
    </source>
</evidence>
<protein>
    <recommendedName>
        <fullName evidence="14">Sensor protein</fullName>
        <ecNumber evidence="14">2.7.13.3</ecNumber>
    </recommendedName>
</protein>
<proteinExistence type="predicted"/>
<dbReference type="InterPro" id="IPR003661">
    <property type="entry name" value="HisK_dim/P_dom"/>
</dbReference>
<dbReference type="Pfam" id="PF00512">
    <property type="entry name" value="HisKA"/>
    <property type="match status" value="1"/>
</dbReference>
<evidence type="ECO:0000313" key="18">
    <source>
        <dbReference type="Proteomes" id="UP000772591"/>
    </source>
</evidence>
<evidence type="ECO:0000256" key="13">
    <source>
        <dbReference type="ARBA" id="ARBA00023136"/>
    </source>
</evidence>
<evidence type="ECO:0000256" key="8">
    <source>
        <dbReference type="ARBA" id="ARBA00022741"/>
    </source>
</evidence>
<keyword evidence="8 14" id="KW-0547">Nucleotide-binding</keyword>
<sequence>MNLFPRALSLRLAVMFALVSALLLGAIGFYLYQSLEREIAWRDDQALLGRLERMQALINDSDSVEQLRSRPKLYENMLGNRDNLLWILDESGQVLIEINPAQMNLPRLPATPQALVADADASEPVRLAWKDVTQGDRRLTLIAGKLLGEREQMLAAYRFKLWLAMSVGALLAFVLGWWVSQRGLRPVRLLARRAAGIDVQHLHLRLDEFSELSELQALSHALNQMLARLEDGFAQLSRFSEDLAHEMRTPLSNLMGHTQQTLRHSRSIEDYQNLLVSNQEEYERLARMIDSMLFLARTEQSDAAVKAVQIDLHELIEQLCDYFEGVAQEREVGLINQAHDQLLADPGLVRRALANLLANALRYATPGTAVTISSTLLQDRLEVTVHNQGAPIAAEHLPRLFERFYRCDPSRNQPDDSGGLGLAIVRSIMHLHDGWVSVDSDETGTRFRLGFPLAET</sequence>
<dbReference type="InterPro" id="IPR036097">
    <property type="entry name" value="HisK_dim/P_sf"/>
</dbReference>
<evidence type="ECO:0000256" key="3">
    <source>
        <dbReference type="ARBA" id="ARBA00022475"/>
    </source>
</evidence>
<dbReference type="InterPro" id="IPR050428">
    <property type="entry name" value="TCS_sensor_his_kinase"/>
</dbReference>
<feature type="domain" description="HAMP" evidence="16">
    <location>
        <begin position="181"/>
        <end position="234"/>
    </location>
</feature>
<evidence type="ECO:0000256" key="6">
    <source>
        <dbReference type="ARBA" id="ARBA00022679"/>
    </source>
</evidence>
<dbReference type="InterPro" id="IPR006290">
    <property type="entry name" value="CztS_silS_copS"/>
</dbReference>
<dbReference type="SMART" id="SM00304">
    <property type="entry name" value="HAMP"/>
    <property type="match status" value="1"/>
</dbReference>
<accession>A0ABS3ADK3</accession>
<feature type="transmembrane region" description="Helical" evidence="14">
    <location>
        <begin position="12"/>
        <end position="32"/>
    </location>
</feature>
<dbReference type="SUPFAM" id="SSF47384">
    <property type="entry name" value="Homodimeric domain of signal transducing histidine kinase"/>
    <property type="match status" value="1"/>
</dbReference>
<reference evidence="17 18" key="1">
    <citation type="journal article" date="2021" name="Int. J. Syst. Evol. Microbiol.">
        <title>Pseudomonas piscium sp. nov., Pseudomonas pisciculturae sp. nov., Pseudomonas mucoides sp. nov. and Pseudomonas neuropathica sp. nov. isolated from rainbow trout.</title>
        <authorList>
            <person name="Duman M."/>
            <person name="Mulet M."/>
            <person name="Altun S."/>
            <person name="Saticioglu I.B."/>
            <person name="Gomila M."/>
            <person name="Lalucat J."/>
            <person name="Garcia-Valdes E."/>
        </authorList>
    </citation>
    <scope>NUCLEOTIDE SEQUENCE [LARGE SCALE GENOMIC DNA]</scope>
    <source>
        <strain evidence="17 18">LMG 28632</strain>
    </source>
</reference>
<name>A0ABS3ADK3_9PSED</name>
<gene>
    <name evidence="17" type="ORF">IMW75_07685</name>
</gene>
<dbReference type="PROSITE" id="PS50885">
    <property type="entry name" value="HAMP"/>
    <property type="match status" value="1"/>
</dbReference>
<dbReference type="PROSITE" id="PS50109">
    <property type="entry name" value="HIS_KIN"/>
    <property type="match status" value="1"/>
</dbReference>
<organism evidence="17 18">
    <name type="scientific">Pseudomonas gregormendelii</name>
    <dbReference type="NCBI Taxonomy" id="1628277"/>
    <lineage>
        <taxon>Bacteria</taxon>
        <taxon>Pseudomonadati</taxon>
        <taxon>Pseudomonadota</taxon>
        <taxon>Gammaproteobacteria</taxon>
        <taxon>Pseudomonadales</taxon>
        <taxon>Pseudomonadaceae</taxon>
        <taxon>Pseudomonas</taxon>
    </lineage>
</organism>
<evidence type="ECO:0000256" key="7">
    <source>
        <dbReference type="ARBA" id="ARBA00022692"/>
    </source>
</evidence>
<dbReference type="EMBL" id="JADEVO010000007">
    <property type="protein sequence ID" value="MBN3965160.1"/>
    <property type="molecule type" value="Genomic_DNA"/>
</dbReference>
<dbReference type="Gene3D" id="3.30.565.10">
    <property type="entry name" value="Histidine kinase-like ATPase, C-terminal domain"/>
    <property type="match status" value="1"/>
</dbReference>
<comment type="caution">
    <text evidence="17">The sequence shown here is derived from an EMBL/GenBank/DDBJ whole genome shotgun (WGS) entry which is preliminary data.</text>
</comment>
<dbReference type="PANTHER" id="PTHR45436:SF3">
    <property type="entry name" value="SENSOR HISTIDINE KINASE HPRS"/>
    <property type="match status" value="1"/>
</dbReference>
<keyword evidence="5" id="KW-0597">Phosphoprotein</keyword>
<comment type="subcellular location">
    <subcellularLocation>
        <location evidence="2 14">Cell inner membrane</location>
    </subcellularLocation>
</comment>
<feature type="domain" description="Histidine kinase" evidence="15">
    <location>
        <begin position="242"/>
        <end position="455"/>
    </location>
</feature>
<dbReference type="SMART" id="SM00388">
    <property type="entry name" value="HisKA"/>
    <property type="match status" value="1"/>
</dbReference>
<dbReference type="CDD" id="cd00082">
    <property type="entry name" value="HisKA"/>
    <property type="match status" value="1"/>
</dbReference>
<dbReference type="Pfam" id="PF00672">
    <property type="entry name" value="HAMP"/>
    <property type="match status" value="1"/>
</dbReference>
<evidence type="ECO:0000256" key="12">
    <source>
        <dbReference type="ARBA" id="ARBA00023012"/>
    </source>
</evidence>
<keyword evidence="11 14" id="KW-1133">Transmembrane helix</keyword>
<keyword evidence="13 14" id="KW-0472">Membrane</keyword>
<dbReference type="InterPro" id="IPR004358">
    <property type="entry name" value="Sig_transdc_His_kin-like_C"/>
</dbReference>
<evidence type="ECO:0000256" key="4">
    <source>
        <dbReference type="ARBA" id="ARBA00022519"/>
    </source>
</evidence>
<keyword evidence="10 14" id="KW-0067">ATP-binding</keyword>
<comment type="function">
    <text evidence="14">Member of a two-component regulatory system.</text>
</comment>
<dbReference type="InterPro" id="IPR005467">
    <property type="entry name" value="His_kinase_dom"/>
</dbReference>